<proteinExistence type="predicted"/>
<protein>
    <submittedName>
        <fullName evidence="1">Uncharacterized protein</fullName>
    </submittedName>
</protein>
<dbReference type="Proteomes" id="UP001177260">
    <property type="component" value="Unassembled WGS sequence"/>
</dbReference>
<accession>A0ACC3B0J4</accession>
<dbReference type="EMBL" id="JAOPJF010000037">
    <property type="protein sequence ID" value="KAK1143743.1"/>
    <property type="molecule type" value="Genomic_DNA"/>
</dbReference>
<keyword evidence="2" id="KW-1185">Reference proteome</keyword>
<evidence type="ECO:0000313" key="1">
    <source>
        <dbReference type="EMBL" id="KAK1143743.1"/>
    </source>
</evidence>
<gene>
    <name evidence="1" type="ORF">N8T08_006144</name>
</gene>
<evidence type="ECO:0000313" key="2">
    <source>
        <dbReference type="Proteomes" id="UP001177260"/>
    </source>
</evidence>
<comment type="caution">
    <text evidence="1">The sequence shown here is derived from an EMBL/GenBank/DDBJ whole genome shotgun (WGS) entry which is preliminary data.</text>
</comment>
<organism evidence="1 2">
    <name type="scientific">Aspergillus melleus</name>
    <dbReference type="NCBI Taxonomy" id="138277"/>
    <lineage>
        <taxon>Eukaryota</taxon>
        <taxon>Fungi</taxon>
        <taxon>Dikarya</taxon>
        <taxon>Ascomycota</taxon>
        <taxon>Pezizomycotina</taxon>
        <taxon>Eurotiomycetes</taxon>
        <taxon>Eurotiomycetidae</taxon>
        <taxon>Eurotiales</taxon>
        <taxon>Aspergillaceae</taxon>
        <taxon>Aspergillus</taxon>
        <taxon>Aspergillus subgen. Circumdati</taxon>
    </lineage>
</organism>
<sequence>MSMLNPIDDPSYNTSGSSNTFGQSPAAPGSSNTSSGLGVSHTAGPHTSNTANELDPRVDSDRSSAFGNSSSTNPLKNDTSGSYGTNNPFSSSYSNDTTNELDPRVDSDRSSAFGHSSTTNPLKNNTSSTYGANNSYGGSYGTNTTASPHTSNIASVDPRVASDRSSAYGHSSSTNPLKNSTSGAFGSNNTYGSSYDTNTTAGPPTTHVANVMDPRVDSDRSSTTGLNSRTHQGSVPDASASGFGHAGSAGLTGASGAPGYDRTTGPASSTAGPHTSNVANEADPRIDSDLSNSRHASTHDRTTGPASSTAGPHSSNIANEADPRVDSDMSSTRNSATGTGSTAGSKINPNDVHIDTSLPNALGHEGNIRGSVTGQASEGVAGVLPISGSAGPTTTKVFDPHAHVNGGDPARSGPHSTTANKMDPTVDSDRDNRARHEGMASSSYNTPGSGRASATAGPHDSNVGNKMDPTVDSDLDGSRSGTQRV</sequence>
<name>A0ACC3B0J4_9EURO</name>
<reference evidence="1 2" key="1">
    <citation type="journal article" date="2023" name="ACS Omega">
        <title>Identification of the Neoaspergillic Acid Biosynthesis Gene Cluster by Establishing an In Vitro CRISPR-Ribonucleoprotein Genetic System in Aspergillus melleus.</title>
        <authorList>
            <person name="Yuan B."/>
            <person name="Grau M.F."/>
            <person name="Murata R.M."/>
            <person name="Torok T."/>
            <person name="Venkateswaran K."/>
            <person name="Stajich J.E."/>
            <person name="Wang C.C.C."/>
        </authorList>
    </citation>
    <scope>NUCLEOTIDE SEQUENCE [LARGE SCALE GENOMIC DNA]</scope>
    <source>
        <strain evidence="1 2">IMV 1140</strain>
    </source>
</reference>